<evidence type="ECO:0000313" key="1">
    <source>
        <dbReference type="EMBL" id="PDW00549.1"/>
    </source>
</evidence>
<dbReference type="RefSeq" id="WP_097645942.1">
    <property type="nucleotide sequence ID" value="NZ_NQWI01000177.1"/>
</dbReference>
<dbReference type="Proteomes" id="UP000220527">
    <property type="component" value="Unassembled WGS sequence"/>
</dbReference>
<accession>A0A2A6RE67</accession>
<keyword evidence="2" id="KW-1185">Reference proteome</keyword>
<proteinExistence type="predicted"/>
<evidence type="ECO:0000313" key="2">
    <source>
        <dbReference type="Proteomes" id="UP000220527"/>
    </source>
</evidence>
<dbReference type="AlphaFoldDB" id="A0A2A6RE67"/>
<sequence>MSLRTITLTIPEPIFLQLEAAARTSDQSVDKLVAQALERTLPPYLTALLPVELQTELSAMDQLSDEALQAIALSLAPASRNEKIDELIALKQVSELTIEQQDQLTLLCAANEALMVRKAHAFVLLHQRGRQIPTVDQLPMPTS</sequence>
<organism evidence="1 2">
    <name type="scientific">Candidatus Viridilinea mediisalina</name>
    <dbReference type="NCBI Taxonomy" id="2024553"/>
    <lineage>
        <taxon>Bacteria</taxon>
        <taxon>Bacillati</taxon>
        <taxon>Chloroflexota</taxon>
        <taxon>Chloroflexia</taxon>
        <taxon>Chloroflexales</taxon>
        <taxon>Chloroflexineae</taxon>
        <taxon>Oscillochloridaceae</taxon>
        <taxon>Candidatus Viridilinea</taxon>
    </lineage>
</organism>
<name>A0A2A6RE67_9CHLR</name>
<gene>
    <name evidence="1" type="ORF">CJ255_20505</name>
</gene>
<dbReference type="EMBL" id="NQWI01000177">
    <property type="protein sequence ID" value="PDW00549.1"/>
    <property type="molecule type" value="Genomic_DNA"/>
</dbReference>
<comment type="caution">
    <text evidence="1">The sequence shown here is derived from an EMBL/GenBank/DDBJ whole genome shotgun (WGS) entry which is preliminary data.</text>
</comment>
<protein>
    <submittedName>
        <fullName evidence="1">Uncharacterized protein</fullName>
    </submittedName>
</protein>
<reference evidence="2" key="1">
    <citation type="submission" date="2017-08" db="EMBL/GenBank/DDBJ databases">
        <authorList>
            <person name="Grouzdev D.S."/>
            <person name="Gaisin V.A."/>
            <person name="Rysina M.S."/>
            <person name="Gorlenko V.M."/>
        </authorList>
    </citation>
    <scope>NUCLEOTIDE SEQUENCE [LARGE SCALE GENOMIC DNA]</scope>
    <source>
        <strain evidence="2">Kir15-3F</strain>
    </source>
</reference>
<dbReference type="OrthoDB" id="495831at2"/>